<dbReference type="EMBL" id="JAQQWN010000002">
    <property type="protein sequence ID" value="KAK8093460.1"/>
    <property type="molecule type" value="Genomic_DNA"/>
</dbReference>
<accession>A0ABR1X9W2</accession>
<dbReference type="Proteomes" id="UP001433268">
    <property type="component" value="Unassembled WGS sequence"/>
</dbReference>
<comment type="caution">
    <text evidence="9">The sequence shown here is derived from an EMBL/GenBank/DDBJ whole genome shotgun (WGS) entry which is preliminary data.</text>
</comment>
<dbReference type="GeneID" id="92037520"/>
<evidence type="ECO:0000256" key="3">
    <source>
        <dbReference type="ARBA" id="ARBA00022989"/>
    </source>
</evidence>
<dbReference type="InterPro" id="IPR049326">
    <property type="entry name" value="Rhodopsin_dom_fungi"/>
</dbReference>
<organism evidence="9 10">
    <name type="scientific">Apiospora hydei</name>
    <dbReference type="NCBI Taxonomy" id="1337664"/>
    <lineage>
        <taxon>Eukaryota</taxon>
        <taxon>Fungi</taxon>
        <taxon>Dikarya</taxon>
        <taxon>Ascomycota</taxon>
        <taxon>Pezizomycotina</taxon>
        <taxon>Sordariomycetes</taxon>
        <taxon>Xylariomycetidae</taxon>
        <taxon>Amphisphaeriales</taxon>
        <taxon>Apiosporaceae</taxon>
        <taxon>Apiospora</taxon>
    </lineage>
</organism>
<evidence type="ECO:0000256" key="6">
    <source>
        <dbReference type="SAM" id="MobiDB-lite"/>
    </source>
</evidence>
<dbReference type="PANTHER" id="PTHR33048">
    <property type="entry name" value="PTH11-LIKE INTEGRAL MEMBRANE PROTEIN (AFU_ORTHOLOGUE AFUA_5G11245)"/>
    <property type="match status" value="1"/>
</dbReference>
<reference evidence="9 10" key="1">
    <citation type="submission" date="2023-01" db="EMBL/GenBank/DDBJ databases">
        <title>Analysis of 21 Apiospora genomes using comparative genomics revels a genus with tremendous synthesis potential of carbohydrate active enzymes and secondary metabolites.</title>
        <authorList>
            <person name="Sorensen T."/>
        </authorList>
    </citation>
    <scope>NUCLEOTIDE SEQUENCE [LARGE SCALE GENOMIC DNA]</scope>
    <source>
        <strain evidence="9 10">CBS 114990</strain>
    </source>
</reference>
<feature type="transmembrane region" description="Helical" evidence="7">
    <location>
        <begin position="150"/>
        <end position="176"/>
    </location>
</feature>
<dbReference type="RefSeq" id="XP_066674233.1">
    <property type="nucleotide sequence ID" value="XM_066804460.1"/>
</dbReference>
<comment type="subcellular location">
    <subcellularLocation>
        <location evidence="1">Membrane</location>
        <topology evidence="1">Multi-pass membrane protein</topology>
    </subcellularLocation>
</comment>
<feature type="transmembrane region" description="Helical" evidence="7">
    <location>
        <begin position="32"/>
        <end position="52"/>
    </location>
</feature>
<protein>
    <recommendedName>
        <fullName evidence="8">Rhodopsin domain-containing protein</fullName>
    </recommendedName>
</protein>
<evidence type="ECO:0000256" key="5">
    <source>
        <dbReference type="ARBA" id="ARBA00038359"/>
    </source>
</evidence>
<evidence type="ECO:0000259" key="8">
    <source>
        <dbReference type="Pfam" id="PF20684"/>
    </source>
</evidence>
<evidence type="ECO:0000256" key="1">
    <source>
        <dbReference type="ARBA" id="ARBA00004141"/>
    </source>
</evidence>
<sequence length="359" mass="39532">MPTTYGVETFLPPPPGYDINFIHHQRRGDAEIYWVTGVGNVLMALFVGQRLYTKVAFSKGLHLDDGLLILAWTVYIANLFHLFCGAAAKLSLCVYYLRLAMSPLHRRFVSATMTILVSYTFVVLCCMVFSCSPISKAWQVNSTGTCLDRSSLHIVAAVMDTATGVMLLALLVPMVYGLQMPLRRRLTAVGIVAVGLLSVEVNLFVIVPTMLTLYEFCHEAKRRWNGKRRRLSLESLPMTTSSASTMTLKSTYMTDCSGSPPKEDRRDRNQGKKAHFFGTAGNHHHHHGTENELSSAIQGIKGKNGSQISIGLCDETELREQQRSASALSMRNGGGSGEVDSEKGILMTTTVTVLHEKGP</sequence>
<feature type="domain" description="Rhodopsin" evidence="8">
    <location>
        <begin position="73"/>
        <end position="199"/>
    </location>
</feature>
<evidence type="ECO:0000256" key="7">
    <source>
        <dbReference type="SAM" id="Phobius"/>
    </source>
</evidence>
<evidence type="ECO:0000313" key="9">
    <source>
        <dbReference type="EMBL" id="KAK8093460.1"/>
    </source>
</evidence>
<keyword evidence="3 7" id="KW-1133">Transmembrane helix</keyword>
<feature type="region of interest" description="Disordered" evidence="6">
    <location>
        <begin position="251"/>
        <end position="294"/>
    </location>
</feature>
<gene>
    <name evidence="9" type="ORF">PG997_000145</name>
</gene>
<dbReference type="InterPro" id="IPR052337">
    <property type="entry name" value="SAT4-like"/>
</dbReference>
<evidence type="ECO:0000256" key="4">
    <source>
        <dbReference type="ARBA" id="ARBA00023136"/>
    </source>
</evidence>
<feature type="compositionally biased region" description="Basic and acidic residues" evidence="6">
    <location>
        <begin position="261"/>
        <end position="270"/>
    </location>
</feature>
<feature type="transmembrane region" description="Helical" evidence="7">
    <location>
        <begin position="188"/>
        <end position="214"/>
    </location>
</feature>
<dbReference type="Pfam" id="PF20684">
    <property type="entry name" value="Fung_rhodopsin"/>
    <property type="match status" value="1"/>
</dbReference>
<dbReference type="PANTHER" id="PTHR33048:SF124">
    <property type="entry name" value="INTEGRAL MEMBRANE PROTEIN"/>
    <property type="match status" value="1"/>
</dbReference>
<keyword evidence="10" id="KW-1185">Reference proteome</keyword>
<feature type="region of interest" description="Disordered" evidence="6">
    <location>
        <begin position="321"/>
        <end position="341"/>
    </location>
</feature>
<keyword evidence="4 7" id="KW-0472">Membrane</keyword>
<comment type="similarity">
    <text evidence="5">Belongs to the SAT4 family.</text>
</comment>
<proteinExistence type="inferred from homology"/>
<evidence type="ECO:0000256" key="2">
    <source>
        <dbReference type="ARBA" id="ARBA00022692"/>
    </source>
</evidence>
<keyword evidence="2 7" id="KW-0812">Transmembrane</keyword>
<name>A0ABR1X9W2_9PEZI</name>
<evidence type="ECO:0000313" key="10">
    <source>
        <dbReference type="Proteomes" id="UP001433268"/>
    </source>
</evidence>
<feature type="transmembrane region" description="Helical" evidence="7">
    <location>
        <begin position="109"/>
        <end position="130"/>
    </location>
</feature>
<feature type="transmembrane region" description="Helical" evidence="7">
    <location>
        <begin position="72"/>
        <end position="97"/>
    </location>
</feature>